<evidence type="ECO:0000256" key="3">
    <source>
        <dbReference type="SAM" id="Phobius"/>
    </source>
</evidence>
<dbReference type="PANTHER" id="PTHR33138">
    <property type="entry name" value="OS01G0690200 PROTEIN"/>
    <property type="match status" value="1"/>
</dbReference>
<keyword evidence="7" id="KW-1185">Reference proteome</keyword>
<feature type="transmembrane region" description="Helical" evidence="3">
    <location>
        <begin position="314"/>
        <end position="336"/>
    </location>
</feature>
<organism evidence="6 7">
    <name type="scientific">Salvia divinorum</name>
    <name type="common">Maria pastora</name>
    <name type="synonym">Diviner's sage</name>
    <dbReference type="NCBI Taxonomy" id="28513"/>
    <lineage>
        <taxon>Eukaryota</taxon>
        <taxon>Viridiplantae</taxon>
        <taxon>Streptophyta</taxon>
        <taxon>Embryophyta</taxon>
        <taxon>Tracheophyta</taxon>
        <taxon>Spermatophyta</taxon>
        <taxon>Magnoliopsida</taxon>
        <taxon>eudicotyledons</taxon>
        <taxon>Gunneridae</taxon>
        <taxon>Pentapetalae</taxon>
        <taxon>asterids</taxon>
        <taxon>lamiids</taxon>
        <taxon>Lamiales</taxon>
        <taxon>Lamiaceae</taxon>
        <taxon>Nepetoideae</taxon>
        <taxon>Mentheae</taxon>
        <taxon>Salviinae</taxon>
        <taxon>Salvia</taxon>
        <taxon>Salvia subgen. Calosphace</taxon>
    </lineage>
</organism>
<evidence type="ECO:0000256" key="1">
    <source>
        <dbReference type="ARBA" id="ARBA00004167"/>
    </source>
</evidence>
<feature type="transmembrane region" description="Helical" evidence="3">
    <location>
        <begin position="244"/>
        <end position="266"/>
    </location>
</feature>
<proteinExistence type="predicted"/>
<dbReference type="EMBL" id="JBEAFC010000006">
    <property type="protein sequence ID" value="KAL1553080.1"/>
    <property type="molecule type" value="Genomic_DNA"/>
</dbReference>
<sequence length="340" mass="38450">MITSHQNLIFLITSSILLILSLHNLFESCDAICAPSSCGIIPYISYPFRLKSDPKNCGDPRFELACENNVTSISLLSHKYYVKAINYTYDEYYYEFTTIRLVDASINNDDICSFPTYSLYAYHFSDRNPNRLPYRIPRNSSYPYNGKPLPINFISCPNPLRNSSIFTDIPPHCVSNSSQHRYAYIKVGHMDASEVPYTCGADLIAMTSWHKFKDLNNVSLSEIHESLVYGFELSIICPWCGTSMIWASVFIQRLLVVVGAVAGLLCAAVSPPVFTICGFAAVSLLLFLIIKLFIDIIGSEYVPLFRMLTKQSSLVIGFVILLPRIVIFLLVLWFLIYKLS</sequence>
<reference evidence="6 7" key="1">
    <citation type="submission" date="2024-06" db="EMBL/GenBank/DDBJ databases">
        <title>A chromosome level genome sequence of Diviner's sage (Salvia divinorum).</title>
        <authorList>
            <person name="Ford S.A."/>
            <person name="Ro D.-K."/>
            <person name="Ness R.W."/>
            <person name="Phillips M.A."/>
        </authorList>
    </citation>
    <scope>NUCLEOTIDE SEQUENCE [LARGE SCALE GENOMIC DNA]</scope>
    <source>
        <strain evidence="6">SAF-2024a</strain>
        <tissue evidence="6">Leaf</tissue>
    </source>
</reference>
<evidence type="ECO:0000313" key="7">
    <source>
        <dbReference type="Proteomes" id="UP001567538"/>
    </source>
</evidence>
<evidence type="ECO:0000259" key="5">
    <source>
        <dbReference type="Pfam" id="PF13947"/>
    </source>
</evidence>
<feature type="transmembrane region" description="Helical" evidence="3">
    <location>
        <begin position="273"/>
        <end position="294"/>
    </location>
</feature>
<keyword evidence="3" id="KW-1133">Transmembrane helix</keyword>
<gene>
    <name evidence="6" type="ORF">AAHA92_13800</name>
</gene>
<dbReference type="PANTHER" id="PTHR33138:SF30">
    <property type="entry name" value="LEAF RUST 10 DISEASE-RESISTANCE LOCUS RECEPTOR-LIKE PROTEIN KINASE-LIKE 2.7"/>
    <property type="match status" value="1"/>
</dbReference>
<comment type="subcellular location">
    <subcellularLocation>
        <location evidence="1">Membrane</location>
        <topology evidence="1">Single-pass membrane protein</topology>
    </subcellularLocation>
</comment>
<feature type="chain" id="PRO_5044752692" evidence="4">
    <location>
        <begin position="32"/>
        <end position="340"/>
    </location>
</feature>
<keyword evidence="2 4" id="KW-0732">Signal</keyword>
<feature type="signal peptide" evidence="4">
    <location>
        <begin position="1"/>
        <end position="31"/>
    </location>
</feature>
<evidence type="ECO:0000256" key="4">
    <source>
        <dbReference type="SAM" id="SignalP"/>
    </source>
</evidence>
<keyword evidence="3" id="KW-0812">Transmembrane</keyword>
<feature type="domain" description="Wall-associated receptor kinase galacturonan-binding" evidence="5">
    <location>
        <begin position="33"/>
        <end position="89"/>
    </location>
</feature>
<name>A0ABD1H9G2_SALDI</name>
<comment type="caution">
    <text evidence="6">The sequence shown here is derived from an EMBL/GenBank/DDBJ whole genome shotgun (WGS) entry which is preliminary data.</text>
</comment>
<accession>A0ABD1H9G2</accession>
<dbReference type="InterPro" id="IPR025287">
    <property type="entry name" value="WAK_GUB"/>
</dbReference>
<dbReference type="GO" id="GO:0016020">
    <property type="term" value="C:membrane"/>
    <property type="evidence" value="ECO:0007669"/>
    <property type="project" value="UniProtKB-SubCell"/>
</dbReference>
<dbReference type="Pfam" id="PF13947">
    <property type="entry name" value="GUB_WAK_bind"/>
    <property type="match status" value="1"/>
</dbReference>
<protein>
    <submittedName>
        <fullName evidence="6">LEAF RUST 10 DISEASE-RESISTANCE LOCUS RECEPTOR-LIKE PROTEIN KINASE-like 2.7 isoform X1</fullName>
    </submittedName>
</protein>
<keyword evidence="3" id="KW-0472">Membrane</keyword>
<evidence type="ECO:0000313" key="6">
    <source>
        <dbReference type="EMBL" id="KAL1553080.1"/>
    </source>
</evidence>
<dbReference type="Proteomes" id="UP001567538">
    <property type="component" value="Unassembled WGS sequence"/>
</dbReference>
<evidence type="ECO:0000256" key="2">
    <source>
        <dbReference type="ARBA" id="ARBA00022729"/>
    </source>
</evidence>
<dbReference type="AlphaFoldDB" id="A0ABD1H9G2"/>